<reference evidence="19 20" key="1">
    <citation type="submission" date="2019-10" db="EMBL/GenBank/DDBJ databases">
        <title>Genome sequence of Phaeocystidibacter marisrubri JCM30614 (type strain).</title>
        <authorList>
            <person name="Bowman J.P."/>
        </authorList>
    </citation>
    <scope>NUCLEOTIDE SEQUENCE [LARGE SCALE GENOMIC DNA]</scope>
    <source>
        <strain evidence="19 20">JCM 30614</strain>
    </source>
</reference>
<feature type="binding site" evidence="16">
    <location>
        <begin position="110"/>
        <end position="111"/>
    </location>
    <ligand>
        <name>S-adenosyl-L-methionine</name>
        <dbReference type="ChEBI" id="CHEBI:59789"/>
        <label>2</label>
    </ligand>
</feature>
<dbReference type="SUPFAM" id="SSF102114">
    <property type="entry name" value="Radical SAM enzymes"/>
    <property type="match status" value="1"/>
</dbReference>
<evidence type="ECO:0000313" key="19">
    <source>
        <dbReference type="EMBL" id="KAB2815909.1"/>
    </source>
</evidence>
<feature type="binding site" evidence="16">
    <location>
        <position position="51"/>
    </location>
    <ligand>
        <name>S-adenosyl-L-methionine</name>
        <dbReference type="ChEBI" id="CHEBI:59789"/>
        <label>1</label>
    </ligand>
</feature>
<dbReference type="GO" id="GO:0005737">
    <property type="term" value="C:cytoplasm"/>
    <property type="evidence" value="ECO:0007669"/>
    <property type="project" value="UniProtKB-SubCell"/>
</dbReference>
<keyword evidence="9 15" id="KW-0560">Oxidoreductase</keyword>
<dbReference type="InterPro" id="IPR034505">
    <property type="entry name" value="Coproporphyrinogen-III_oxidase"/>
</dbReference>
<dbReference type="SFLD" id="SFLDG01082">
    <property type="entry name" value="B12-binding_domain_containing"/>
    <property type="match status" value="1"/>
</dbReference>
<evidence type="ECO:0000256" key="13">
    <source>
        <dbReference type="ARBA" id="ARBA00024295"/>
    </source>
</evidence>
<dbReference type="SFLD" id="SFLDS00029">
    <property type="entry name" value="Radical_SAM"/>
    <property type="match status" value="1"/>
</dbReference>
<dbReference type="InterPro" id="IPR058240">
    <property type="entry name" value="rSAM_sf"/>
</dbReference>
<comment type="subcellular location">
    <subcellularLocation>
        <location evidence="1 15">Cytoplasm</location>
    </subcellularLocation>
</comment>
<feature type="binding site" evidence="16">
    <location>
        <position position="181"/>
    </location>
    <ligand>
        <name>S-adenosyl-L-methionine</name>
        <dbReference type="ChEBI" id="CHEBI:59789"/>
        <label>2</label>
    </ligand>
</feature>
<evidence type="ECO:0000256" key="17">
    <source>
        <dbReference type="PIRSR" id="PIRSR000167-2"/>
    </source>
</evidence>
<dbReference type="GO" id="GO:0004109">
    <property type="term" value="F:coproporphyrinogen oxidase activity"/>
    <property type="evidence" value="ECO:0007669"/>
    <property type="project" value="InterPro"/>
</dbReference>
<evidence type="ECO:0000256" key="6">
    <source>
        <dbReference type="ARBA" id="ARBA00022490"/>
    </source>
</evidence>
<keyword evidence="8 15" id="KW-0479">Metal-binding</keyword>
<feature type="binding site" evidence="16">
    <location>
        <position position="206"/>
    </location>
    <ligand>
        <name>S-adenosyl-L-methionine</name>
        <dbReference type="ChEBI" id="CHEBI:59789"/>
        <label>2</label>
    </ligand>
</feature>
<dbReference type="Pfam" id="PF04055">
    <property type="entry name" value="Radical_SAM"/>
    <property type="match status" value="1"/>
</dbReference>
<evidence type="ECO:0000313" key="20">
    <source>
        <dbReference type="Proteomes" id="UP000484164"/>
    </source>
</evidence>
<dbReference type="PANTHER" id="PTHR13932:SF6">
    <property type="entry name" value="OXYGEN-INDEPENDENT COPROPORPHYRINOGEN III OXIDASE"/>
    <property type="match status" value="1"/>
</dbReference>
<organism evidence="19 20">
    <name type="scientific">Phaeocystidibacter marisrubri</name>
    <dbReference type="NCBI Taxonomy" id="1577780"/>
    <lineage>
        <taxon>Bacteria</taxon>
        <taxon>Pseudomonadati</taxon>
        <taxon>Bacteroidota</taxon>
        <taxon>Flavobacteriia</taxon>
        <taxon>Flavobacteriales</taxon>
        <taxon>Phaeocystidibacteraceae</taxon>
        <taxon>Phaeocystidibacter</taxon>
    </lineage>
</organism>
<gene>
    <name evidence="19" type="primary">hemN</name>
    <name evidence="19" type="ORF">F8C82_09435</name>
</gene>
<keyword evidence="11 15" id="KW-0411">Iron-sulfur</keyword>
<dbReference type="UniPathway" id="UPA00251">
    <property type="reaction ID" value="UER00323"/>
</dbReference>
<dbReference type="PROSITE" id="PS51918">
    <property type="entry name" value="RADICAL_SAM"/>
    <property type="match status" value="1"/>
</dbReference>
<comment type="pathway">
    <text evidence="2 15">Porphyrin-containing compound metabolism; protoporphyrin-IX biosynthesis; protoporphyrinogen-IX from coproporphyrinogen-III (AdoMet route): step 1/1.</text>
</comment>
<dbReference type="SMART" id="SM00729">
    <property type="entry name" value="Elp3"/>
    <property type="match status" value="1"/>
</dbReference>
<evidence type="ECO:0000256" key="11">
    <source>
        <dbReference type="ARBA" id="ARBA00023014"/>
    </source>
</evidence>
<comment type="catalytic activity">
    <reaction evidence="14 15">
        <text>coproporphyrinogen III + 2 S-adenosyl-L-methionine = protoporphyrinogen IX + 2 5'-deoxyadenosine + 2 L-methionine + 2 CO2</text>
        <dbReference type="Rhea" id="RHEA:15425"/>
        <dbReference type="ChEBI" id="CHEBI:16526"/>
        <dbReference type="ChEBI" id="CHEBI:17319"/>
        <dbReference type="ChEBI" id="CHEBI:57307"/>
        <dbReference type="ChEBI" id="CHEBI:57309"/>
        <dbReference type="ChEBI" id="CHEBI:57844"/>
        <dbReference type="ChEBI" id="CHEBI:59789"/>
        <dbReference type="EC" id="1.3.98.3"/>
    </reaction>
</comment>
<comment type="caution">
    <text evidence="19">The sequence shown here is derived from an EMBL/GenBank/DDBJ whole genome shotgun (WGS) entry which is preliminary data.</text>
</comment>
<dbReference type="GO" id="GO:0051989">
    <property type="term" value="F:coproporphyrinogen dehydrogenase activity"/>
    <property type="evidence" value="ECO:0007669"/>
    <property type="project" value="UniProtKB-EC"/>
</dbReference>
<dbReference type="PIRSF" id="PIRSF000167">
    <property type="entry name" value="HemN"/>
    <property type="match status" value="1"/>
</dbReference>
<comment type="function">
    <text evidence="13">Involved in the heme biosynthesis. Catalyzes the anaerobic oxidative decarboxylation of propionate groups of rings A and B of coproporphyrinogen III to yield the vinyl groups in protoporphyrinogen IX.</text>
</comment>
<dbReference type="Proteomes" id="UP000484164">
    <property type="component" value="Unassembled WGS sequence"/>
</dbReference>
<evidence type="ECO:0000256" key="3">
    <source>
        <dbReference type="ARBA" id="ARBA00005493"/>
    </source>
</evidence>
<evidence type="ECO:0000256" key="1">
    <source>
        <dbReference type="ARBA" id="ARBA00004496"/>
    </source>
</evidence>
<feature type="binding site" evidence="17">
    <location>
        <position position="64"/>
    </location>
    <ligand>
        <name>[4Fe-4S] cluster</name>
        <dbReference type="ChEBI" id="CHEBI:49883"/>
        <note>4Fe-4S-S-AdoMet</note>
    </ligand>
</feature>
<comment type="subunit">
    <text evidence="4">Monomer.</text>
</comment>
<feature type="binding site" evidence="16">
    <location>
        <begin position="63"/>
        <end position="65"/>
    </location>
    <ligand>
        <name>S-adenosyl-L-methionine</name>
        <dbReference type="ChEBI" id="CHEBI:59789"/>
        <label>2</label>
    </ligand>
</feature>
<dbReference type="Gene3D" id="3.80.30.20">
    <property type="entry name" value="tm_1862 like domain"/>
    <property type="match status" value="1"/>
</dbReference>
<dbReference type="EMBL" id="WBVQ01000002">
    <property type="protein sequence ID" value="KAB2815909.1"/>
    <property type="molecule type" value="Genomic_DNA"/>
</dbReference>
<keyword evidence="7 15" id="KW-0949">S-adenosyl-L-methionine</keyword>
<feature type="binding site" evidence="16">
    <location>
        <position position="109"/>
    </location>
    <ligand>
        <name>S-adenosyl-L-methionine</name>
        <dbReference type="ChEBI" id="CHEBI:59789"/>
        <label>1</label>
    </ligand>
</feature>
<evidence type="ECO:0000256" key="10">
    <source>
        <dbReference type="ARBA" id="ARBA00023004"/>
    </source>
</evidence>
<dbReference type="GO" id="GO:0046872">
    <property type="term" value="F:metal ion binding"/>
    <property type="evidence" value="ECO:0007669"/>
    <property type="project" value="UniProtKB-KW"/>
</dbReference>
<keyword evidence="10 15" id="KW-0408">Iron</keyword>
<evidence type="ECO:0000259" key="18">
    <source>
        <dbReference type="PROSITE" id="PS51918"/>
    </source>
</evidence>
<dbReference type="GO" id="GO:0006782">
    <property type="term" value="P:protoporphyrinogen IX biosynthetic process"/>
    <property type="evidence" value="ECO:0007669"/>
    <property type="project" value="UniProtKB-UniPathway"/>
</dbReference>
<accession>A0A6L3ZG40</accession>
<dbReference type="GO" id="GO:0051539">
    <property type="term" value="F:4 iron, 4 sulfur cluster binding"/>
    <property type="evidence" value="ECO:0007669"/>
    <property type="project" value="UniProtKB-KW"/>
</dbReference>
<evidence type="ECO:0000256" key="7">
    <source>
        <dbReference type="ARBA" id="ARBA00022691"/>
    </source>
</evidence>
<feature type="domain" description="Radical SAM core" evidence="18">
    <location>
        <begin position="42"/>
        <end position="276"/>
    </location>
</feature>
<dbReference type="NCBIfam" id="TIGR00538">
    <property type="entry name" value="hemN"/>
    <property type="match status" value="1"/>
</dbReference>
<feature type="binding site" evidence="17">
    <location>
        <position position="57"/>
    </location>
    <ligand>
        <name>[4Fe-4S] cluster</name>
        <dbReference type="ChEBI" id="CHEBI:49883"/>
        <note>4Fe-4S-S-AdoMet</note>
    </ligand>
</feature>
<dbReference type="InterPro" id="IPR007197">
    <property type="entry name" value="rSAM"/>
</dbReference>
<keyword evidence="5 15" id="KW-0004">4Fe-4S</keyword>
<comment type="similarity">
    <text evidence="3 15">Belongs to the anaerobic coproporphyrinogen-III oxidase family.</text>
</comment>
<feature type="binding site" evidence="16">
    <location>
        <position position="142"/>
    </location>
    <ligand>
        <name>S-adenosyl-L-methionine</name>
        <dbReference type="ChEBI" id="CHEBI:59789"/>
        <label>1</label>
    </ligand>
</feature>
<evidence type="ECO:0000256" key="14">
    <source>
        <dbReference type="ARBA" id="ARBA00048321"/>
    </source>
</evidence>
<protein>
    <recommendedName>
        <fullName evidence="15">Coproporphyrinogen-III oxidase</fullName>
        <ecNumber evidence="15">1.3.98.3</ecNumber>
    </recommendedName>
</protein>
<evidence type="ECO:0000256" key="15">
    <source>
        <dbReference type="PIRNR" id="PIRNR000167"/>
    </source>
</evidence>
<evidence type="ECO:0000256" key="5">
    <source>
        <dbReference type="ARBA" id="ARBA00022485"/>
    </source>
</evidence>
<dbReference type="InterPro" id="IPR023404">
    <property type="entry name" value="rSAM_horseshoe"/>
</dbReference>
<evidence type="ECO:0000256" key="8">
    <source>
        <dbReference type="ARBA" id="ARBA00022723"/>
    </source>
</evidence>
<dbReference type="SFLD" id="SFLDG01065">
    <property type="entry name" value="anaerobic_coproporphyrinogen-I"/>
    <property type="match status" value="1"/>
</dbReference>
<dbReference type="PANTHER" id="PTHR13932">
    <property type="entry name" value="COPROPORPHYRINIGEN III OXIDASE"/>
    <property type="match status" value="1"/>
</dbReference>
<evidence type="ECO:0000256" key="12">
    <source>
        <dbReference type="ARBA" id="ARBA00023244"/>
    </source>
</evidence>
<dbReference type="Gene3D" id="1.10.10.920">
    <property type="match status" value="1"/>
</dbReference>
<keyword evidence="20" id="KW-1185">Reference proteome</keyword>
<dbReference type="InterPro" id="IPR004558">
    <property type="entry name" value="Coprogen_oxidase_HemN"/>
</dbReference>
<feature type="binding site" evidence="16">
    <location>
        <position position="240"/>
    </location>
    <ligand>
        <name>S-adenosyl-L-methionine</name>
        <dbReference type="ChEBI" id="CHEBI:59789"/>
        <label>2</label>
    </ligand>
</feature>
<proteinExistence type="inferred from homology"/>
<evidence type="ECO:0000256" key="9">
    <source>
        <dbReference type="ARBA" id="ARBA00023002"/>
    </source>
</evidence>
<dbReference type="AlphaFoldDB" id="A0A6L3ZG40"/>
<feature type="binding site" evidence="16">
    <location>
        <position position="169"/>
    </location>
    <ligand>
        <name>S-adenosyl-L-methionine</name>
        <dbReference type="ChEBI" id="CHEBI:59789"/>
        <label>2</label>
    </ligand>
</feature>
<keyword evidence="12 15" id="KW-0627">Porphyrin biosynthesis</keyword>
<feature type="binding site" evidence="16">
    <location>
        <position position="326"/>
    </location>
    <ligand>
        <name>S-adenosyl-L-methionine</name>
        <dbReference type="ChEBI" id="CHEBI:59789"/>
        <label>1</label>
    </ligand>
</feature>
<sequence>MPNSISRYNLAVPRYTSYPPVPHWKVEGFDIADAHSRFVDEVKKRGELSLYLHLPFCEALCTYCGCNKRITKNHKVETPYIDTLLKEWQMYLDLLVGVDFKISGIHLGGGTPTFFSPKNLDDLLSKMLEGQQLVKDYAFSFEGHPANTTSEHLRVLYKHGFRRMSLGIQDFDPVVQKAIHRWQSVEQVEKCVREAREIGYTSINFDLIYGLPFQNMEGLDNTFTEVTRMLPDRIAFYSYAHVPWVSKSQRAYDENDLPSPEAKTLLYQWGCRLLERAGYVDVGMDHFVLPGDELFTAREHHHLHRNFMGYTHDRETLQLGLGVSSISDGVGAYWQNEKVVEDWSERVNRGELPIFKGHLMTDIEKSIRRRIIELSCYFRLSESELLQAMHLDHELQHKLYAFVEDGLIDIKPNGLIVTAKGKSIVRVVCAAFDPNMKVIQDGVFSRAV</sequence>
<evidence type="ECO:0000256" key="2">
    <source>
        <dbReference type="ARBA" id="ARBA00004785"/>
    </source>
</evidence>
<dbReference type="RefSeq" id="WP_151693338.1">
    <property type="nucleotide sequence ID" value="NZ_BMGX01000001.1"/>
</dbReference>
<dbReference type="CDD" id="cd01335">
    <property type="entry name" value="Radical_SAM"/>
    <property type="match status" value="1"/>
</dbReference>
<name>A0A6L3ZG40_9FLAO</name>
<evidence type="ECO:0000256" key="16">
    <source>
        <dbReference type="PIRSR" id="PIRSR000167-1"/>
    </source>
</evidence>
<comment type="cofactor">
    <cofactor evidence="15 17">
        <name>[4Fe-4S] cluster</name>
        <dbReference type="ChEBI" id="CHEBI:49883"/>
    </cofactor>
    <text evidence="15 17">Binds 1 [4Fe-4S] cluster. The cluster is coordinated with 3 cysteines and an exchangeable S-adenosyl-L-methionine.</text>
</comment>
<dbReference type="OrthoDB" id="9808022at2"/>
<evidence type="ECO:0000256" key="4">
    <source>
        <dbReference type="ARBA" id="ARBA00011245"/>
    </source>
</evidence>
<dbReference type="EC" id="1.3.98.3" evidence="15"/>
<dbReference type="InterPro" id="IPR006638">
    <property type="entry name" value="Elp3/MiaA/NifB-like_rSAM"/>
</dbReference>
<keyword evidence="6 15" id="KW-0963">Cytoplasm</keyword>
<feature type="binding site" evidence="17">
    <location>
        <position position="61"/>
    </location>
    <ligand>
        <name>[4Fe-4S] cluster</name>
        <dbReference type="ChEBI" id="CHEBI:49883"/>
        <note>4Fe-4S-S-AdoMet</note>
    </ligand>
</feature>